<name>A0A4Z2IC82_9TELE</name>
<evidence type="ECO:0000313" key="3">
    <source>
        <dbReference type="Proteomes" id="UP000314294"/>
    </source>
</evidence>
<evidence type="ECO:0000313" key="2">
    <source>
        <dbReference type="EMBL" id="TNN75547.1"/>
    </source>
</evidence>
<accession>A0A4Z2IC82</accession>
<feature type="compositionally biased region" description="Basic residues" evidence="1">
    <location>
        <begin position="42"/>
        <end position="52"/>
    </location>
</feature>
<protein>
    <submittedName>
        <fullName evidence="2">Uncharacterized protein</fullName>
    </submittedName>
</protein>
<proteinExistence type="predicted"/>
<sequence length="77" mass="9204">MLEDIRREKEAEDNNKLPLEQEDTSLLQATEILQQPEISNRRGGRNGTKRTHSANFNERPKTRDKRSHKRRKRLKRP</sequence>
<dbReference type="AlphaFoldDB" id="A0A4Z2IC82"/>
<organism evidence="2 3">
    <name type="scientific">Liparis tanakae</name>
    <name type="common">Tanaka's snailfish</name>
    <dbReference type="NCBI Taxonomy" id="230148"/>
    <lineage>
        <taxon>Eukaryota</taxon>
        <taxon>Metazoa</taxon>
        <taxon>Chordata</taxon>
        <taxon>Craniata</taxon>
        <taxon>Vertebrata</taxon>
        <taxon>Euteleostomi</taxon>
        <taxon>Actinopterygii</taxon>
        <taxon>Neopterygii</taxon>
        <taxon>Teleostei</taxon>
        <taxon>Neoteleostei</taxon>
        <taxon>Acanthomorphata</taxon>
        <taxon>Eupercaria</taxon>
        <taxon>Perciformes</taxon>
        <taxon>Cottioidei</taxon>
        <taxon>Cottales</taxon>
        <taxon>Liparidae</taxon>
        <taxon>Liparis</taxon>
    </lineage>
</organism>
<evidence type="ECO:0000256" key="1">
    <source>
        <dbReference type="SAM" id="MobiDB-lite"/>
    </source>
</evidence>
<dbReference type="EMBL" id="SRLO01000102">
    <property type="protein sequence ID" value="TNN75547.1"/>
    <property type="molecule type" value="Genomic_DNA"/>
</dbReference>
<feature type="compositionally biased region" description="Basic residues" evidence="1">
    <location>
        <begin position="62"/>
        <end position="77"/>
    </location>
</feature>
<gene>
    <name evidence="2" type="ORF">EYF80_014193</name>
</gene>
<feature type="compositionally biased region" description="Polar residues" evidence="1">
    <location>
        <begin position="24"/>
        <end position="38"/>
    </location>
</feature>
<reference evidence="2 3" key="1">
    <citation type="submission" date="2019-03" db="EMBL/GenBank/DDBJ databases">
        <title>First draft genome of Liparis tanakae, snailfish: a comprehensive survey of snailfish specific genes.</title>
        <authorList>
            <person name="Kim W."/>
            <person name="Song I."/>
            <person name="Jeong J.-H."/>
            <person name="Kim D."/>
            <person name="Kim S."/>
            <person name="Ryu S."/>
            <person name="Song J.Y."/>
            <person name="Lee S.K."/>
        </authorList>
    </citation>
    <scope>NUCLEOTIDE SEQUENCE [LARGE SCALE GENOMIC DNA]</scope>
    <source>
        <tissue evidence="2">Muscle</tissue>
    </source>
</reference>
<feature type="compositionally biased region" description="Basic and acidic residues" evidence="1">
    <location>
        <begin position="1"/>
        <end position="15"/>
    </location>
</feature>
<feature type="region of interest" description="Disordered" evidence="1">
    <location>
        <begin position="1"/>
        <end position="77"/>
    </location>
</feature>
<keyword evidence="3" id="KW-1185">Reference proteome</keyword>
<dbReference type="Proteomes" id="UP000314294">
    <property type="component" value="Unassembled WGS sequence"/>
</dbReference>
<comment type="caution">
    <text evidence="2">The sequence shown here is derived from an EMBL/GenBank/DDBJ whole genome shotgun (WGS) entry which is preliminary data.</text>
</comment>